<dbReference type="InterPro" id="IPR051406">
    <property type="entry name" value="PLD_domain"/>
</dbReference>
<comment type="catalytic activity">
    <reaction evidence="1">
        <text>a 1,2-diacyl-sn-glycero-3-phosphocholine + H2O = a 1,2-diacyl-sn-glycero-3-phosphate + choline + H(+)</text>
        <dbReference type="Rhea" id="RHEA:14445"/>
        <dbReference type="ChEBI" id="CHEBI:15354"/>
        <dbReference type="ChEBI" id="CHEBI:15377"/>
        <dbReference type="ChEBI" id="CHEBI:15378"/>
        <dbReference type="ChEBI" id="CHEBI:57643"/>
        <dbReference type="ChEBI" id="CHEBI:58608"/>
        <dbReference type="EC" id="3.1.4.4"/>
    </reaction>
</comment>
<dbReference type="GO" id="GO:0016891">
    <property type="term" value="F:RNA endonuclease activity producing 5'-phosphomonoesters, hydrolytic mechanism"/>
    <property type="evidence" value="ECO:0007669"/>
    <property type="project" value="TreeGrafter"/>
</dbReference>
<dbReference type="Pfam" id="PF12836">
    <property type="entry name" value="HHH_3"/>
    <property type="match status" value="1"/>
</dbReference>
<dbReference type="PANTHER" id="PTHR43856:SF1">
    <property type="entry name" value="MITOCHONDRIAL CARDIOLIPIN HYDROLASE"/>
    <property type="match status" value="1"/>
</dbReference>
<feature type="domain" description="PLD phosphodiesterase" evidence="7">
    <location>
        <begin position="397"/>
        <end position="424"/>
    </location>
</feature>
<dbReference type="Proteomes" id="UP000033607">
    <property type="component" value="Unassembled WGS sequence"/>
</dbReference>
<sequence length="552" mass="62238">MHLLQKNRLIIGLAVVLVIFLFSRCLMDKKTSQSALKPLLETLTQDPLIQAYFNQSQASVYTEPYRQQTRLGDDLEQILIDTIKTATSTIDVAVQEFRLPQLAEVIVNRHQAGVKVRIILENNYSRPWSRLTENEVAQLPEQERDRYLEFVKLVDINQDGQLSTEEINQRDALVIINNAKIPWIDDTADGSKGSGLMHHKFVIVDGKTIILTSANFTLSDIHGDLDEPESRGNANNLLKVESSQFARLFTQEFNLMWGDGPGGQPDSQFGTKKPYRRVEDVTVGNTPILVQFSPTTRSQTWENSVNGLIAKTLTETKQSINFALFVFSEQRLVDMMETTVQPPIKLQGIIDPGFAYRDYSEMLDMMGIAAVNNCKYEEKNRPWKQPISTVGVPNLPPGDKLHHKFGIVDNEVVITGSHNWTEAANTTNDETLIVIKNPIVAAHFNREFNRLYDTATLGIPGGMLAKIQQEIEACQGKIESVSKPPRWSLGYKINLNTATLEELETLPGVGPKLAQRIIQTRQQQPFTSLEDFQRVPGVGPKMIEKLRDQVTW</sequence>
<dbReference type="Gene3D" id="1.10.150.320">
    <property type="entry name" value="Photosystem II 12 kDa extrinsic protein"/>
    <property type="match status" value="1"/>
</dbReference>
<dbReference type="InterPro" id="IPR001736">
    <property type="entry name" value="PLipase_D/transphosphatidylase"/>
</dbReference>
<dbReference type="GO" id="GO:0004630">
    <property type="term" value="F:phospholipase D activity"/>
    <property type="evidence" value="ECO:0007669"/>
    <property type="project" value="UniProtKB-EC"/>
</dbReference>
<evidence type="ECO:0000259" key="8">
    <source>
        <dbReference type="PROSITE" id="PS50222"/>
    </source>
</evidence>
<dbReference type="PATRIC" id="fig|1637645.4.peg.4277"/>
<dbReference type="SMART" id="SM00278">
    <property type="entry name" value="HhH1"/>
    <property type="match status" value="2"/>
</dbReference>
<dbReference type="InterPro" id="IPR018247">
    <property type="entry name" value="EF_Hand_1_Ca_BS"/>
</dbReference>
<evidence type="ECO:0000256" key="3">
    <source>
        <dbReference type="ARBA" id="ARBA00012027"/>
    </source>
</evidence>
<keyword evidence="4" id="KW-0378">Hydrolase</keyword>
<evidence type="ECO:0000256" key="6">
    <source>
        <dbReference type="ARBA" id="ARBA00023098"/>
    </source>
</evidence>
<dbReference type="GO" id="GO:0003677">
    <property type="term" value="F:DNA binding"/>
    <property type="evidence" value="ECO:0007669"/>
    <property type="project" value="InterPro"/>
</dbReference>
<dbReference type="SUPFAM" id="SSF56024">
    <property type="entry name" value="Phospholipase D/nuclease"/>
    <property type="match status" value="2"/>
</dbReference>
<dbReference type="PROSITE" id="PS00018">
    <property type="entry name" value="EF_HAND_1"/>
    <property type="match status" value="1"/>
</dbReference>
<dbReference type="GO" id="GO:0006793">
    <property type="term" value="P:phosphorus metabolic process"/>
    <property type="evidence" value="ECO:0007669"/>
    <property type="project" value="UniProtKB-ARBA"/>
</dbReference>
<keyword evidence="6" id="KW-0443">Lipid metabolism</keyword>
<reference evidence="9 10" key="1">
    <citation type="submission" date="2015-06" db="EMBL/GenBank/DDBJ databases">
        <title>Draft genome assembly of filamentous brackish cyanobacterium Limnoraphis robusta strain CS-951.</title>
        <authorList>
            <person name="Willis A."/>
            <person name="Parks M."/>
            <person name="Burford M.A."/>
        </authorList>
    </citation>
    <scope>NUCLEOTIDE SEQUENCE [LARGE SCALE GENOMIC DNA]</scope>
    <source>
        <strain evidence="9 10">CS-951</strain>
    </source>
</reference>
<evidence type="ECO:0000256" key="1">
    <source>
        <dbReference type="ARBA" id="ARBA00000798"/>
    </source>
</evidence>
<dbReference type="AlphaFoldDB" id="A0A0F5YCA9"/>
<dbReference type="InterPro" id="IPR002048">
    <property type="entry name" value="EF_hand_dom"/>
</dbReference>
<comment type="caution">
    <text evidence="9">The sequence shown here is derived from an EMBL/GenBank/DDBJ whole genome shotgun (WGS) entry which is preliminary data.</text>
</comment>
<dbReference type="InterPro" id="IPR003583">
    <property type="entry name" value="Hlx-hairpin-Hlx_DNA-bd_motif"/>
</dbReference>
<proteinExistence type="inferred from homology"/>
<dbReference type="GO" id="GO:0006281">
    <property type="term" value="P:DNA repair"/>
    <property type="evidence" value="ECO:0007669"/>
    <property type="project" value="InterPro"/>
</dbReference>
<accession>A0A0F5YCA9</accession>
<dbReference type="GO" id="GO:0005509">
    <property type="term" value="F:calcium ion binding"/>
    <property type="evidence" value="ECO:0007669"/>
    <property type="project" value="InterPro"/>
</dbReference>
<feature type="domain" description="EF-hand" evidence="8">
    <location>
        <begin position="142"/>
        <end position="177"/>
    </location>
</feature>
<dbReference type="InterPro" id="IPR004509">
    <property type="entry name" value="Competence_ComEA_HhH"/>
</dbReference>
<dbReference type="InterPro" id="IPR025202">
    <property type="entry name" value="PLD-like_dom"/>
</dbReference>
<dbReference type="SUPFAM" id="SSF47781">
    <property type="entry name" value="RuvA domain 2-like"/>
    <property type="match status" value="1"/>
</dbReference>
<dbReference type="CDD" id="cd09173">
    <property type="entry name" value="PLDc_Nuc_like_unchar1_2"/>
    <property type="match status" value="1"/>
</dbReference>
<dbReference type="Gene3D" id="3.30.870.10">
    <property type="entry name" value="Endonuclease Chain A"/>
    <property type="match status" value="2"/>
</dbReference>
<keyword evidence="5" id="KW-0442">Lipid degradation</keyword>
<evidence type="ECO:0000259" key="7">
    <source>
        <dbReference type="PROSITE" id="PS50035"/>
    </source>
</evidence>
<evidence type="ECO:0000256" key="5">
    <source>
        <dbReference type="ARBA" id="ARBA00022963"/>
    </source>
</evidence>
<dbReference type="NCBIfam" id="TIGR00426">
    <property type="entry name" value="competence protein ComEA helix-hairpin-helix repeat region"/>
    <property type="match status" value="1"/>
</dbReference>
<name>A0A0F5YCA9_9CYAN</name>
<dbReference type="OrthoDB" id="155099at2"/>
<dbReference type="SMART" id="SM00155">
    <property type="entry name" value="PLDc"/>
    <property type="match status" value="2"/>
</dbReference>
<evidence type="ECO:0000313" key="9">
    <source>
        <dbReference type="EMBL" id="KKD35870.1"/>
    </source>
</evidence>
<gene>
    <name evidence="9" type="ORF">WN50_22880</name>
</gene>
<dbReference type="CDD" id="cd09116">
    <property type="entry name" value="PLDc_Nuc_like"/>
    <property type="match status" value="1"/>
</dbReference>
<dbReference type="PROSITE" id="PS50222">
    <property type="entry name" value="EF_HAND_2"/>
    <property type="match status" value="1"/>
</dbReference>
<feature type="domain" description="PLD phosphodiesterase" evidence="7">
    <location>
        <begin position="193"/>
        <end position="220"/>
    </location>
</feature>
<organism evidence="9 10">
    <name type="scientific">Limnoraphis robusta CS-951</name>
    <dbReference type="NCBI Taxonomy" id="1637645"/>
    <lineage>
        <taxon>Bacteria</taxon>
        <taxon>Bacillati</taxon>
        <taxon>Cyanobacteriota</taxon>
        <taxon>Cyanophyceae</taxon>
        <taxon>Oscillatoriophycideae</taxon>
        <taxon>Oscillatoriales</taxon>
        <taxon>Sirenicapillariaceae</taxon>
        <taxon>Limnoraphis</taxon>
    </lineage>
</organism>
<dbReference type="PROSITE" id="PS50035">
    <property type="entry name" value="PLD"/>
    <property type="match status" value="2"/>
</dbReference>
<evidence type="ECO:0000313" key="10">
    <source>
        <dbReference type="Proteomes" id="UP000033607"/>
    </source>
</evidence>
<dbReference type="Pfam" id="PF13091">
    <property type="entry name" value="PLDc_2"/>
    <property type="match status" value="2"/>
</dbReference>
<protein>
    <recommendedName>
        <fullName evidence="3">phospholipase D</fullName>
        <ecNumber evidence="3">3.1.4.4</ecNumber>
    </recommendedName>
</protein>
<dbReference type="InterPro" id="IPR010994">
    <property type="entry name" value="RuvA_2-like"/>
</dbReference>
<dbReference type="EMBL" id="LATL02000216">
    <property type="protein sequence ID" value="KKD35870.1"/>
    <property type="molecule type" value="Genomic_DNA"/>
</dbReference>
<evidence type="ECO:0000256" key="2">
    <source>
        <dbReference type="ARBA" id="ARBA00008664"/>
    </source>
</evidence>
<dbReference type="GO" id="GO:0016042">
    <property type="term" value="P:lipid catabolic process"/>
    <property type="evidence" value="ECO:0007669"/>
    <property type="project" value="UniProtKB-KW"/>
</dbReference>
<dbReference type="PANTHER" id="PTHR43856">
    <property type="entry name" value="CARDIOLIPIN HYDROLASE"/>
    <property type="match status" value="1"/>
</dbReference>
<dbReference type="EC" id="3.1.4.4" evidence="3"/>
<evidence type="ECO:0000256" key="4">
    <source>
        <dbReference type="ARBA" id="ARBA00022801"/>
    </source>
</evidence>
<comment type="similarity">
    <text evidence="2">Belongs to the phospholipase D family.</text>
</comment>